<dbReference type="Proteomes" id="UP000241447">
    <property type="component" value="Chromosome"/>
</dbReference>
<accession>A0A2R4M1S1</accession>
<keyword evidence="2" id="KW-0732">Signal</keyword>
<sequence length="217" mass="23592">MSGLRLWSLAVVAAGVSLLAGAPLATAQDAPSSEIPQAQPKLTFPILAFDRSRVISQSQMGMALEAKIEAARSALLVENDQIYADLEAEEQEISDQRPMMTDEAFRARAAEFDAKVTEVRDQQDEKARDVQSLYDSGLEELETEMNAVLTRVARDLGAVVVLERQQVYLMAGSIDVSKVVIDQLDARQAERDAADAQEPTTPPAEDRSTEDTPASAD</sequence>
<gene>
    <name evidence="3" type="ORF">DA792_08065</name>
</gene>
<dbReference type="Pfam" id="PF03938">
    <property type="entry name" value="OmpH"/>
    <property type="match status" value="1"/>
</dbReference>
<feature type="region of interest" description="Disordered" evidence="1">
    <location>
        <begin position="186"/>
        <end position="217"/>
    </location>
</feature>
<feature type="signal peptide" evidence="2">
    <location>
        <begin position="1"/>
        <end position="27"/>
    </location>
</feature>
<reference evidence="3 4" key="1">
    <citation type="submission" date="2018-03" db="EMBL/GenBank/DDBJ databases">
        <title>The Complete Genome of Celeribacter baekdonensis strain LH4, a Thiosulfate-Oxidizing Alphaproteobacterium Isolated from Gulf of Mexico Continental Slope Sediments.</title>
        <authorList>
            <person name="Flood B.E."/>
            <person name="Bailey J.V."/>
            <person name="Leprich D."/>
        </authorList>
    </citation>
    <scope>NUCLEOTIDE SEQUENCE [LARGE SCALE GENOMIC DNA]</scope>
    <source>
        <strain evidence="3 4">LH4</strain>
    </source>
</reference>
<proteinExistence type="predicted"/>
<evidence type="ECO:0000313" key="3">
    <source>
        <dbReference type="EMBL" id="AVW91049.1"/>
    </source>
</evidence>
<organism evidence="3 4">
    <name type="scientific">Celeribacter baekdonensis</name>
    <dbReference type="NCBI Taxonomy" id="875171"/>
    <lineage>
        <taxon>Bacteria</taxon>
        <taxon>Pseudomonadati</taxon>
        <taxon>Pseudomonadota</taxon>
        <taxon>Alphaproteobacteria</taxon>
        <taxon>Rhodobacterales</taxon>
        <taxon>Roseobacteraceae</taxon>
        <taxon>Celeribacter</taxon>
    </lineage>
</organism>
<dbReference type="RefSeq" id="WP_107719502.1">
    <property type="nucleotide sequence ID" value="NZ_CP028475.1"/>
</dbReference>
<evidence type="ECO:0008006" key="5">
    <source>
        <dbReference type="Google" id="ProtNLM"/>
    </source>
</evidence>
<feature type="chain" id="PRO_5015347346" description="Periplasmic chaperone for outer membrane proteins Skp" evidence="2">
    <location>
        <begin position="28"/>
        <end position="217"/>
    </location>
</feature>
<dbReference type="InterPro" id="IPR005632">
    <property type="entry name" value="Chaperone_Skp"/>
</dbReference>
<dbReference type="InterPro" id="IPR024930">
    <property type="entry name" value="Skp_dom_sf"/>
</dbReference>
<dbReference type="SUPFAM" id="SSF111384">
    <property type="entry name" value="OmpH-like"/>
    <property type="match status" value="1"/>
</dbReference>
<dbReference type="AlphaFoldDB" id="A0A2R4M1S1"/>
<dbReference type="KEGG" id="cbak:DA792_08065"/>
<dbReference type="OrthoDB" id="7868372at2"/>
<dbReference type="GO" id="GO:0051082">
    <property type="term" value="F:unfolded protein binding"/>
    <property type="evidence" value="ECO:0007669"/>
    <property type="project" value="InterPro"/>
</dbReference>
<dbReference type="EMBL" id="CP028475">
    <property type="protein sequence ID" value="AVW91049.1"/>
    <property type="molecule type" value="Genomic_DNA"/>
</dbReference>
<evidence type="ECO:0000256" key="1">
    <source>
        <dbReference type="SAM" id="MobiDB-lite"/>
    </source>
</evidence>
<name>A0A2R4M1S1_9RHOB</name>
<dbReference type="Gene3D" id="3.30.910.20">
    <property type="entry name" value="Skp domain"/>
    <property type="match status" value="1"/>
</dbReference>
<evidence type="ECO:0000256" key="2">
    <source>
        <dbReference type="SAM" id="SignalP"/>
    </source>
</evidence>
<evidence type="ECO:0000313" key="4">
    <source>
        <dbReference type="Proteomes" id="UP000241447"/>
    </source>
</evidence>
<protein>
    <recommendedName>
        <fullName evidence="5">Periplasmic chaperone for outer membrane proteins Skp</fullName>
    </recommendedName>
</protein>
<dbReference type="SMART" id="SM00935">
    <property type="entry name" value="OmpH"/>
    <property type="match status" value="1"/>
</dbReference>